<accession>A0A7L8AF61</accession>
<dbReference type="Proteomes" id="UP000516764">
    <property type="component" value="Chromosome"/>
</dbReference>
<name>A0A7L8AF61_9FLAO</name>
<organism evidence="1 2">
    <name type="scientific">Polaribacter haliotis</name>
    <dbReference type="NCBI Taxonomy" id="1888915"/>
    <lineage>
        <taxon>Bacteria</taxon>
        <taxon>Pseudomonadati</taxon>
        <taxon>Bacteroidota</taxon>
        <taxon>Flavobacteriia</taxon>
        <taxon>Flavobacteriales</taxon>
        <taxon>Flavobacteriaceae</taxon>
    </lineage>
</organism>
<evidence type="ECO:0000313" key="2">
    <source>
        <dbReference type="Proteomes" id="UP000516764"/>
    </source>
</evidence>
<proteinExistence type="predicted"/>
<sequence length="413" mass="46079">MFAQAIQHNNSTRSAVSSVGGSGLFDWFGGGSVTKNGTPVNTSSAKTLSAFYNGITILCNDYAKLPKSVIIKNGNTRIKDASHPVNRLLNKRPNPFMSAFNYDSIMMQCAILKGNAYSEKITNPITGKVEARQFINENDTPVTVKKFNGKLWYHFDGRVVPAKDMEHIIGFSENGITGIGVVAYAAKSLGVALSSQEFAEEYYASRGVGMAVMTSSKSINPDAKTRVGNSIESRFSSKSNYKVAVIDEAESFQHISLTPQESMFLETNKHAIGEVARWLNIPSHKLKDTENSNYSNMESQNIDHISNSVLPWSMKFRQEQDEKLFTEAEIRQGYQVHHNSNSLLEADKKTQAEFISKMLNNKVFVPNQIREMFDMNPLEGGDVALMPLNMQTEAEYQLKLEKMALEIKKLKNE</sequence>
<protein>
    <submittedName>
        <fullName evidence="1">Phage portal protein</fullName>
    </submittedName>
</protein>
<keyword evidence="2" id="KW-1185">Reference proteome</keyword>
<dbReference type="KEGG" id="phal:H9I45_15110"/>
<dbReference type="NCBIfam" id="TIGR01537">
    <property type="entry name" value="portal_HK97"/>
    <property type="match status" value="1"/>
</dbReference>
<dbReference type="RefSeq" id="WP_088354294.1">
    <property type="nucleotide sequence ID" value="NZ_CP061813.1"/>
</dbReference>
<dbReference type="OrthoDB" id="9765386at2"/>
<evidence type="ECO:0000313" key="1">
    <source>
        <dbReference type="EMBL" id="QOD60648.1"/>
    </source>
</evidence>
<gene>
    <name evidence="1" type="ORF">H9I45_15110</name>
</gene>
<dbReference type="Pfam" id="PF04860">
    <property type="entry name" value="Phage_portal"/>
    <property type="match status" value="1"/>
</dbReference>
<reference evidence="1 2" key="1">
    <citation type="journal article" date="2016" name="Int. J. Syst. Evol. Microbiol.">
        <title>Polaribacter haliotis sp. nov., isolated from the gut of abalone Haliotis discus hannai.</title>
        <authorList>
            <person name="Kim Y.O."/>
            <person name="Park I.S."/>
            <person name="Park S."/>
            <person name="Nam B.H."/>
            <person name="Park J.M."/>
            <person name="Kim D.G."/>
            <person name="Yoon J.H."/>
        </authorList>
    </citation>
    <scope>NUCLEOTIDE SEQUENCE [LARGE SCALE GENOMIC DNA]</scope>
    <source>
        <strain evidence="1 2">KCTC 52418</strain>
    </source>
</reference>
<dbReference type="InterPro" id="IPR006944">
    <property type="entry name" value="Phage/GTA_portal"/>
</dbReference>
<dbReference type="InterPro" id="IPR006427">
    <property type="entry name" value="Portal_HK97"/>
</dbReference>
<dbReference type="EMBL" id="CP061813">
    <property type="protein sequence ID" value="QOD60648.1"/>
    <property type="molecule type" value="Genomic_DNA"/>
</dbReference>
<dbReference type="AlphaFoldDB" id="A0A7L8AF61"/>